<dbReference type="GO" id="GO:0005876">
    <property type="term" value="C:spindle microtubule"/>
    <property type="evidence" value="ECO:0007669"/>
    <property type="project" value="TreeGrafter"/>
</dbReference>
<dbReference type="PANTHER" id="PTHR28573:SF1">
    <property type="entry name" value="SPINDLE AND KINETOCHORE-ASSOCIATED PROTEIN 1"/>
    <property type="match status" value="1"/>
</dbReference>
<dbReference type="GO" id="GO:0031110">
    <property type="term" value="P:regulation of microtubule polymerization or depolymerization"/>
    <property type="evidence" value="ECO:0007669"/>
    <property type="project" value="TreeGrafter"/>
</dbReference>
<organism evidence="4">
    <name type="scientific">Corethrella appendiculata</name>
    <dbReference type="NCBI Taxonomy" id="1370023"/>
    <lineage>
        <taxon>Eukaryota</taxon>
        <taxon>Metazoa</taxon>
        <taxon>Ecdysozoa</taxon>
        <taxon>Arthropoda</taxon>
        <taxon>Hexapoda</taxon>
        <taxon>Insecta</taxon>
        <taxon>Pterygota</taxon>
        <taxon>Neoptera</taxon>
        <taxon>Endopterygota</taxon>
        <taxon>Diptera</taxon>
        <taxon>Nematocera</taxon>
        <taxon>Culicoidea</taxon>
        <taxon>Chaoboridae</taxon>
        <taxon>Corethrella</taxon>
    </lineage>
</organism>
<protein>
    <recommendedName>
        <fullName evidence="2">SKA complex subunit 1</fullName>
    </recommendedName>
    <alternativeName>
        <fullName evidence="3">Spindle and kinetochore-associated protein 1</fullName>
    </alternativeName>
</protein>
<dbReference type="InterPro" id="IPR009829">
    <property type="entry name" value="SKA1"/>
</dbReference>
<dbReference type="Pfam" id="PF07160">
    <property type="entry name" value="SKA1"/>
    <property type="match status" value="1"/>
</dbReference>
<dbReference type="GO" id="GO:0072686">
    <property type="term" value="C:mitotic spindle"/>
    <property type="evidence" value="ECO:0007669"/>
    <property type="project" value="TreeGrafter"/>
</dbReference>
<comment type="similarity">
    <text evidence="1">Belongs to the SKA1 family.</text>
</comment>
<dbReference type="GO" id="GO:0000278">
    <property type="term" value="P:mitotic cell cycle"/>
    <property type="evidence" value="ECO:0007669"/>
    <property type="project" value="TreeGrafter"/>
</dbReference>
<dbReference type="GO" id="GO:0007059">
    <property type="term" value="P:chromosome segregation"/>
    <property type="evidence" value="ECO:0007669"/>
    <property type="project" value="InterPro"/>
</dbReference>
<dbReference type="AlphaFoldDB" id="U5EXS1"/>
<reference evidence="4" key="1">
    <citation type="journal article" date="2014" name="Insect Biochem. Mol. Biol.">
        <title>An insight into the sialome of the frog biting fly, Corethrella appendiculata.</title>
        <authorList>
            <person name="Ribeiro J.M.C."/>
            <person name="Chagas A.C."/>
            <person name="Pham V.M."/>
            <person name="Lounibos L.P."/>
            <person name="Calvo E."/>
        </authorList>
    </citation>
    <scope>NUCLEOTIDE SEQUENCE</scope>
    <source>
        <tissue evidence="4">Salivary glands</tissue>
    </source>
</reference>
<evidence type="ECO:0000313" key="4">
    <source>
        <dbReference type="EMBL" id="JAB59068.1"/>
    </source>
</evidence>
<name>U5EXS1_9DIPT</name>
<dbReference type="Gene3D" id="1.10.10.1890">
    <property type="entry name" value="Ska1 microtubule binding domain-like"/>
    <property type="match status" value="1"/>
</dbReference>
<dbReference type="InterPro" id="IPR042031">
    <property type="entry name" value="SKA1_MBD_sf"/>
</dbReference>
<dbReference type="PANTHER" id="PTHR28573">
    <property type="entry name" value="SPINDLE AND KINETOCHORE-ASSOCIATED PROTEIN 1"/>
    <property type="match status" value="1"/>
</dbReference>
<dbReference type="GO" id="GO:0000940">
    <property type="term" value="C:outer kinetochore"/>
    <property type="evidence" value="ECO:0007669"/>
    <property type="project" value="TreeGrafter"/>
</dbReference>
<dbReference type="GO" id="GO:0051301">
    <property type="term" value="P:cell division"/>
    <property type="evidence" value="ECO:0007669"/>
    <property type="project" value="InterPro"/>
</dbReference>
<dbReference type="EMBL" id="GANO01000803">
    <property type="protein sequence ID" value="JAB59068.1"/>
    <property type="molecule type" value="mRNA"/>
</dbReference>
<evidence type="ECO:0000256" key="3">
    <source>
        <dbReference type="ARBA" id="ARBA00047202"/>
    </source>
</evidence>
<evidence type="ECO:0000256" key="1">
    <source>
        <dbReference type="ARBA" id="ARBA00006836"/>
    </source>
</evidence>
<accession>U5EXS1</accession>
<dbReference type="GO" id="GO:0008017">
    <property type="term" value="F:microtubule binding"/>
    <property type="evidence" value="ECO:0007669"/>
    <property type="project" value="InterPro"/>
</dbReference>
<evidence type="ECO:0000256" key="2">
    <source>
        <dbReference type="ARBA" id="ARBA00047182"/>
    </source>
</evidence>
<sequence length="269" mass="31966">METISEKISKQLQKVQLLEDFFKIQAQKKDLAPNLLKLNSESQFVVDILQSVASNIDEFESNQVQKYQNILRQARINELRMLNLLEKLEEEPTGKVVAKEPLRDVKYETNRLAQNSSVKKIQNYSKEKSPIVLSGRALFESFECTEVSCELFQAIPKYMRGRETVEDLNLFLKTIVQCFTDKYSVMKKRRDHIRNPGEMELWRMFREQEPLFKNQKFITQGDIARTLDRMIDRKLNARLQMLRHLQIIQETRKNNTIFYIWINQSQRLN</sequence>
<proteinExistence type="evidence at transcript level"/>